<evidence type="ECO:0000259" key="5">
    <source>
        <dbReference type="Pfam" id="PF00535"/>
    </source>
</evidence>
<dbReference type="GO" id="GO:0016757">
    <property type="term" value="F:glycosyltransferase activity"/>
    <property type="evidence" value="ECO:0007669"/>
    <property type="project" value="UniProtKB-KW"/>
</dbReference>
<evidence type="ECO:0000313" key="6">
    <source>
        <dbReference type="EMBL" id="PWI57459.1"/>
    </source>
</evidence>
<sequence>MNPLVDLVIVNYNTKSLLLQCLGSIAHHTPIAHQVIVVDNGSQDGSVEALRKLSRENLLILVNKENRGYAKACNQGIKAGTSPYIMLLNSDIQVTPNWLPPLLNCMESDRKIAVVGPKMIDQLGRITAAGVVGTDAAHAPRGLLEPDAPFKYNQQEDCISVCGAAYLIRRDLIDELGLFDENYFFYFEETDYSFTARNHGYRVVYCPQSKIYHLMGQSCHDHAKLRALFEESERYFRQKWAHVLNESQSP</sequence>
<dbReference type="RefSeq" id="WP_181362981.1">
    <property type="nucleotide sequence ID" value="NZ_MPDK01000012.1"/>
</dbReference>
<dbReference type="AlphaFoldDB" id="A0A2U3D880"/>
<keyword evidence="7" id="KW-1185">Reference proteome</keyword>
<evidence type="ECO:0000256" key="2">
    <source>
        <dbReference type="ARBA" id="ARBA00006739"/>
    </source>
</evidence>
<dbReference type="EMBL" id="MPDK01000012">
    <property type="protein sequence ID" value="PWI57459.1"/>
    <property type="molecule type" value="Genomic_DNA"/>
</dbReference>
<dbReference type="CDD" id="cd04186">
    <property type="entry name" value="GT_2_like_c"/>
    <property type="match status" value="1"/>
</dbReference>
<evidence type="ECO:0000313" key="7">
    <source>
        <dbReference type="Proteomes" id="UP000245380"/>
    </source>
</evidence>
<comment type="similarity">
    <text evidence="2">Belongs to the glycosyltransferase 2 family.</text>
</comment>
<dbReference type="Pfam" id="PF00535">
    <property type="entry name" value="Glycos_transf_2"/>
    <property type="match status" value="1"/>
</dbReference>
<evidence type="ECO:0000256" key="4">
    <source>
        <dbReference type="ARBA" id="ARBA00022679"/>
    </source>
</evidence>
<dbReference type="InterPro" id="IPR029044">
    <property type="entry name" value="Nucleotide-diphossugar_trans"/>
</dbReference>
<gene>
    <name evidence="6" type="ORF">BM613_08265</name>
</gene>
<dbReference type="PANTHER" id="PTHR43179:SF12">
    <property type="entry name" value="GALACTOFURANOSYLTRANSFERASE GLFT2"/>
    <property type="match status" value="1"/>
</dbReference>
<dbReference type="Gene3D" id="3.90.550.10">
    <property type="entry name" value="Spore Coat Polysaccharide Biosynthesis Protein SpsA, Chain A"/>
    <property type="match status" value="1"/>
</dbReference>
<dbReference type="PANTHER" id="PTHR43179">
    <property type="entry name" value="RHAMNOSYLTRANSFERASE WBBL"/>
    <property type="match status" value="1"/>
</dbReference>
<proteinExistence type="inferred from homology"/>
<feature type="domain" description="Glycosyltransferase 2-like" evidence="5">
    <location>
        <begin position="7"/>
        <end position="119"/>
    </location>
</feature>
<keyword evidence="3" id="KW-0328">Glycosyltransferase</keyword>
<comment type="caution">
    <text evidence="6">The sequence shown here is derived from an EMBL/GenBank/DDBJ whole genome shotgun (WGS) entry which is preliminary data.</text>
</comment>
<comment type="pathway">
    <text evidence="1">Cell wall biogenesis; cell wall polysaccharide biosynthesis.</text>
</comment>
<dbReference type="Proteomes" id="UP000245380">
    <property type="component" value="Unassembled WGS sequence"/>
</dbReference>
<organism evidence="6 7">
    <name type="scientific">Sulfoacidibacillus thermotolerans</name>
    <name type="common">Acidibacillus sulfuroxidans</name>
    <dbReference type="NCBI Taxonomy" id="1765684"/>
    <lineage>
        <taxon>Bacteria</taxon>
        <taxon>Bacillati</taxon>
        <taxon>Bacillota</taxon>
        <taxon>Bacilli</taxon>
        <taxon>Bacillales</taxon>
        <taxon>Alicyclobacillaceae</taxon>
        <taxon>Sulfoacidibacillus</taxon>
    </lineage>
</organism>
<protein>
    <recommendedName>
        <fullName evidence="5">Glycosyltransferase 2-like domain-containing protein</fullName>
    </recommendedName>
</protein>
<keyword evidence="4" id="KW-0808">Transferase</keyword>
<evidence type="ECO:0000256" key="1">
    <source>
        <dbReference type="ARBA" id="ARBA00004776"/>
    </source>
</evidence>
<evidence type="ECO:0000256" key="3">
    <source>
        <dbReference type="ARBA" id="ARBA00022676"/>
    </source>
</evidence>
<accession>A0A2U3D880</accession>
<reference evidence="6 7" key="1">
    <citation type="submission" date="2016-11" db="EMBL/GenBank/DDBJ databases">
        <title>Comparative genomics of Acidibacillus ferroxidans species.</title>
        <authorList>
            <person name="Oliveira G."/>
            <person name="Nunes G."/>
            <person name="Oliveira R."/>
            <person name="Araujo F."/>
            <person name="Salim A."/>
            <person name="Scholte L."/>
            <person name="Morais D."/>
            <person name="Nancucheo I."/>
            <person name="Johnson D.B."/>
            <person name="Grail B."/>
            <person name="Bittencourt J."/>
            <person name="Valadares R."/>
        </authorList>
    </citation>
    <scope>NUCLEOTIDE SEQUENCE [LARGE SCALE GENOMIC DNA]</scope>
    <source>
        <strain evidence="6 7">Y002</strain>
    </source>
</reference>
<dbReference type="InterPro" id="IPR001173">
    <property type="entry name" value="Glyco_trans_2-like"/>
</dbReference>
<name>A0A2U3D880_SULT2</name>
<dbReference type="SUPFAM" id="SSF53448">
    <property type="entry name" value="Nucleotide-diphospho-sugar transferases"/>
    <property type="match status" value="1"/>
</dbReference>